<dbReference type="PANTHER" id="PTHR45873:SF1">
    <property type="entry name" value="DNA POLYMERASE ETA"/>
    <property type="match status" value="1"/>
</dbReference>
<keyword evidence="4" id="KW-0227">DNA damage</keyword>
<evidence type="ECO:0000259" key="7">
    <source>
        <dbReference type="Pfam" id="PF00817"/>
    </source>
</evidence>
<comment type="caution">
    <text evidence="8">The sequence shown here is derived from an EMBL/GenBank/DDBJ whole genome shotgun (WGS) entry which is preliminary data.</text>
</comment>
<dbReference type="Proteomes" id="UP000676336">
    <property type="component" value="Unassembled WGS sequence"/>
</dbReference>
<dbReference type="GO" id="GO:0006281">
    <property type="term" value="P:DNA repair"/>
    <property type="evidence" value="ECO:0007669"/>
    <property type="project" value="UniProtKB-KW"/>
</dbReference>
<dbReference type="Gene3D" id="3.30.70.270">
    <property type="match status" value="1"/>
</dbReference>
<evidence type="ECO:0000313" key="8">
    <source>
        <dbReference type="EMBL" id="CAF4978077.1"/>
    </source>
</evidence>
<dbReference type="PANTHER" id="PTHR45873">
    <property type="entry name" value="DNA POLYMERASE ETA"/>
    <property type="match status" value="1"/>
</dbReference>
<keyword evidence="2" id="KW-0808">Transferase</keyword>
<evidence type="ECO:0000256" key="2">
    <source>
        <dbReference type="ARBA" id="ARBA00022679"/>
    </source>
</evidence>
<dbReference type="GO" id="GO:0005657">
    <property type="term" value="C:replication fork"/>
    <property type="evidence" value="ECO:0007669"/>
    <property type="project" value="TreeGrafter"/>
</dbReference>
<dbReference type="Pfam" id="PF00817">
    <property type="entry name" value="IMS"/>
    <property type="match status" value="1"/>
</dbReference>
<proteinExistence type="predicted"/>
<keyword evidence="3" id="KW-0479">Metal-binding</keyword>
<evidence type="ECO:0000313" key="9">
    <source>
        <dbReference type="Proteomes" id="UP000676336"/>
    </source>
</evidence>
<keyword evidence="5" id="KW-0234">DNA repair</keyword>
<evidence type="ECO:0000256" key="5">
    <source>
        <dbReference type="ARBA" id="ARBA00023204"/>
    </source>
</evidence>
<feature type="non-terminal residue" evidence="8">
    <location>
        <position position="1"/>
    </location>
</feature>
<organism evidence="8 9">
    <name type="scientific">Rotaria magnacalcarata</name>
    <dbReference type="NCBI Taxonomy" id="392030"/>
    <lineage>
        <taxon>Eukaryota</taxon>
        <taxon>Metazoa</taxon>
        <taxon>Spiralia</taxon>
        <taxon>Gnathifera</taxon>
        <taxon>Rotifera</taxon>
        <taxon>Eurotatoria</taxon>
        <taxon>Bdelloidea</taxon>
        <taxon>Philodinida</taxon>
        <taxon>Philodinidae</taxon>
        <taxon>Rotaria</taxon>
    </lineage>
</organism>
<evidence type="ECO:0000256" key="1">
    <source>
        <dbReference type="ARBA" id="ARBA00004123"/>
    </source>
</evidence>
<evidence type="ECO:0000256" key="4">
    <source>
        <dbReference type="ARBA" id="ARBA00022763"/>
    </source>
</evidence>
<dbReference type="GO" id="GO:0042276">
    <property type="term" value="P:error-prone translesion synthesis"/>
    <property type="evidence" value="ECO:0007669"/>
    <property type="project" value="TreeGrafter"/>
</dbReference>
<evidence type="ECO:0000256" key="3">
    <source>
        <dbReference type="ARBA" id="ARBA00022723"/>
    </source>
</evidence>
<dbReference type="InterPro" id="IPR001126">
    <property type="entry name" value="UmuC"/>
</dbReference>
<dbReference type="SUPFAM" id="SSF56672">
    <property type="entry name" value="DNA/RNA polymerases"/>
    <property type="match status" value="1"/>
</dbReference>
<feature type="domain" description="UmuC" evidence="7">
    <location>
        <begin position="1"/>
        <end position="44"/>
    </location>
</feature>
<dbReference type="EMBL" id="CAJOBI010196509">
    <property type="protein sequence ID" value="CAF4978077.1"/>
    <property type="molecule type" value="Genomic_DNA"/>
</dbReference>
<name>A0A8S3DL05_9BILA</name>
<comment type="subcellular location">
    <subcellularLocation>
        <location evidence="1">Nucleus</location>
    </subcellularLocation>
</comment>
<dbReference type="InterPro" id="IPR043128">
    <property type="entry name" value="Rev_trsase/Diguanyl_cyclase"/>
</dbReference>
<dbReference type="AlphaFoldDB" id="A0A8S3DL05"/>
<evidence type="ECO:0000256" key="6">
    <source>
        <dbReference type="ARBA" id="ARBA00023242"/>
    </source>
</evidence>
<accession>A0A8S3DL05</accession>
<keyword evidence="6" id="KW-0539">Nucleus</keyword>
<dbReference type="InterPro" id="IPR043502">
    <property type="entry name" value="DNA/RNA_pol_sf"/>
</dbReference>
<gene>
    <name evidence="8" type="ORF">SMN809_LOCUS55551</name>
</gene>
<feature type="non-terminal residue" evidence="8">
    <location>
        <position position="80"/>
    </location>
</feature>
<protein>
    <recommendedName>
        <fullName evidence="7">UmuC domain-containing protein</fullName>
    </recommendedName>
</protein>
<dbReference type="GO" id="GO:0035861">
    <property type="term" value="C:site of double-strand break"/>
    <property type="evidence" value="ECO:0007669"/>
    <property type="project" value="TreeGrafter"/>
</dbReference>
<dbReference type="GO" id="GO:0003887">
    <property type="term" value="F:DNA-directed DNA polymerase activity"/>
    <property type="evidence" value="ECO:0007669"/>
    <property type="project" value="TreeGrafter"/>
</dbReference>
<dbReference type="GO" id="GO:0046872">
    <property type="term" value="F:metal ion binding"/>
    <property type="evidence" value="ECO:0007669"/>
    <property type="project" value="UniProtKB-KW"/>
</dbReference>
<sequence length="80" mass="9107">ASADVFRVLNGNFKLVEKASIDEAYVDLTDDVQKLKDENFPLAINDFPTTHLAGFTTKTEDERIEILSKWLKDCQSDDEQ</sequence>
<reference evidence="8" key="1">
    <citation type="submission" date="2021-02" db="EMBL/GenBank/DDBJ databases">
        <authorList>
            <person name="Nowell W R."/>
        </authorList>
    </citation>
    <scope>NUCLEOTIDE SEQUENCE</scope>
</reference>
<dbReference type="InterPro" id="IPR052230">
    <property type="entry name" value="DNA_polymerase_eta"/>
</dbReference>
<dbReference type="GO" id="GO:0009314">
    <property type="term" value="P:response to radiation"/>
    <property type="evidence" value="ECO:0007669"/>
    <property type="project" value="TreeGrafter"/>
</dbReference>
<dbReference type="GO" id="GO:0005634">
    <property type="term" value="C:nucleus"/>
    <property type="evidence" value="ECO:0007669"/>
    <property type="project" value="UniProtKB-SubCell"/>
</dbReference>